<accession>A0A1I7Y7L8</accession>
<dbReference type="WBParaSite" id="L893_g13564.t1">
    <property type="protein sequence ID" value="L893_g13564.t1"/>
    <property type="gene ID" value="L893_g13564"/>
</dbReference>
<name>A0A1I7Y7L8_9BILA</name>
<proteinExistence type="predicted"/>
<protein>
    <submittedName>
        <fullName evidence="2">DUF577 domain-containing protein</fullName>
    </submittedName>
</protein>
<sequence length="384" mass="44421">MVDRVIGESLTYKLRVLKQIWTVLLRSRHKGVVDDCATQFERLRLKCSDKEVRGILEETLTLFGDENCSSRNLAFWRILLCFPKDVDTLIEKFIFHLNSKSDTVVIRSLKALKAVLGNSKYSADCEKFYSRILDFILQEYSKTSWAVRSAMNHTFEVLVHALFSRIPNNVPIFNFVFDYHQVWRVVVKALQSVRSDMDPQVVLVLSILERVLFVDELFFYDQELDTITIIREDLQRLRRSSKQIRIAQLLMDCHMNFTALSGWYEVGDKLKEMLSTCVTEGCGTSKAINHFCAVHAVRKISTEVRLPFSLPVDHYFEEQRKLGEHHPLNNLEIKDVAVFESLAVSAKELNRLCASFSLPYQWSLHPTSLSRRRNILPQAPRGGT</sequence>
<dbReference type="Proteomes" id="UP000095287">
    <property type="component" value="Unplaced"/>
</dbReference>
<dbReference type="SUPFAM" id="SSF48371">
    <property type="entry name" value="ARM repeat"/>
    <property type="match status" value="1"/>
</dbReference>
<reference evidence="2" key="1">
    <citation type="submission" date="2016-11" db="UniProtKB">
        <authorList>
            <consortium name="WormBaseParasite"/>
        </authorList>
    </citation>
    <scope>IDENTIFICATION</scope>
</reference>
<organism evidence="1 2">
    <name type="scientific">Steinernema glaseri</name>
    <dbReference type="NCBI Taxonomy" id="37863"/>
    <lineage>
        <taxon>Eukaryota</taxon>
        <taxon>Metazoa</taxon>
        <taxon>Ecdysozoa</taxon>
        <taxon>Nematoda</taxon>
        <taxon>Chromadorea</taxon>
        <taxon>Rhabditida</taxon>
        <taxon>Tylenchina</taxon>
        <taxon>Panagrolaimomorpha</taxon>
        <taxon>Strongyloidoidea</taxon>
        <taxon>Steinernematidae</taxon>
        <taxon>Steinernema</taxon>
    </lineage>
</organism>
<dbReference type="AlphaFoldDB" id="A0A1I7Y7L8"/>
<keyword evidence="1" id="KW-1185">Reference proteome</keyword>
<dbReference type="InterPro" id="IPR016024">
    <property type="entry name" value="ARM-type_fold"/>
</dbReference>
<evidence type="ECO:0000313" key="1">
    <source>
        <dbReference type="Proteomes" id="UP000095287"/>
    </source>
</evidence>
<evidence type="ECO:0000313" key="2">
    <source>
        <dbReference type="WBParaSite" id="L893_g13564.t1"/>
    </source>
</evidence>